<organism evidence="1 2">
    <name type="scientific">Nicotiana tabacum</name>
    <name type="common">Common tobacco</name>
    <dbReference type="NCBI Taxonomy" id="4097"/>
    <lineage>
        <taxon>Eukaryota</taxon>
        <taxon>Viridiplantae</taxon>
        <taxon>Streptophyta</taxon>
        <taxon>Embryophyta</taxon>
        <taxon>Tracheophyta</taxon>
        <taxon>Spermatophyta</taxon>
        <taxon>Magnoliopsida</taxon>
        <taxon>eudicotyledons</taxon>
        <taxon>Gunneridae</taxon>
        <taxon>Pentapetalae</taxon>
        <taxon>asterids</taxon>
        <taxon>lamiids</taxon>
        <taxon>Solanales</taxon>
        <taxon>Solanaceae</taxon>
        <taxon>Nicotianoideae</taxon>
        <taxon>Nicotianeae</taxon>
        <taxon>Nicotiana</taxon>
    </lineage>
</organism>
<gene>
    <name evidence="2" type="primary">LOC142180868</name>
</gene>
<dbReference type="Proteomes" id="UP000790787">
    <property type="component" value="Chromosome 5"/>
</dbReference>
<dbReference type="RefSeq" id="XP_075109070.1">
    <property type="nucleotide sequence ID" value="XM_075252969.1"/>
</dbReference>
<sequence>MHQVKLNIDGAFIGRFKQGGIGGIFRKSIGEWILGFSKKSYGPSPLYMELVALCYGLKLAKDYNLTNLQIETDSTSMPSIIETNNYPPYNTLISTCRYWLKMLGNPSILHNFHEGNKVAHELAQHGVNQTNVYYNQLYPDVLDYLRDVIKADKEGISTTRSNTTNVVVLNSLAMLGNALMPSFGCNNITTSTPMSAPNGRTRPCIMSLRSYFNSKEGSL</sequence>
<reference evidence="1" key="1">
    <citation type="journal article" date="2014" name="Nat. Commun.">
        <title>The tobacco genome sequence and its comparison with those of tomato and potato.</title>
        <authorList>
            <person name="Sierro N."/>
            <person name="Battey J.N."/>
            <person name="Ouadi S."/>
            <person name="Bakaher N."/>
            <person name="Bovet L."/>
            <person name="Willig A."/>
            <person name="Goepfert S."/>
            <person name="Peitsch M.C."/>
            <person name="Ivanov N.V."/>
        </authorList>
    </citation>
    <scope>NUCLEOTIDE SEQUENCE [LARGE SCALE GENOMIC DNA]</scope>
</reference>
<reference evidence="2" key="2">
    <citation type="submission" date="2025-08" db="UniProtKB">
        <authorList>
            <consortium name="RefSeq"/>
        </authorList>
    </citation>
    <scope>IDENTIFICATION</scope>
    <source>
        <tissue evidence="2">Leaf</tissue>
    </source>
</reference>
<keyword evidence="1" id="KW-1185">Reference proteome</keyword>
<evidence type="ECO:0000313" key="1">
    <source>
        <dbReference type="Proteomes" id="UP000790787"/>
    </source>
</evidence>
<evidence type="ECO:0000313" key="2">
    <source>
        <dbReference type="RefSeq" id="XP_075109070.1"/>
    </source>
</evidence>
<protein>
    <submittedName>
        <fullName evidence="2">Uncharacterized protein LOC142180868</fullName>
    </submittedName>
</protein>
<accession>A0AC58UHV0</accession>
<name>A0AC58UHV0_TOBAC</name>
<proteinExistence type="predicted"/>